<keyword evidence="7" id="KW-1185">Reference proteome</keyword>
<dbReference type="InterPro" id="IPR029058">
    <property type="entry name" value="AB_hydrolase_fold"/>
</dbReference>
<sequence>MSLIRINTSPQGPVTHNGGAPAGPALRQALSPRTAQGSAGPIIVMVHGYRFLPGDPHHCPHRHILSDHRSHACRKAVSWPRGLGIGEDGRLGLAFGWPARGTIWQAYARAEAAGRDLAQVLAELRRLAPHRPIHALGHSLGARVLLSALAALDSPVLDRVLLLAAADHASHLEAALTSPAGRRARLLHVTSGENGVFDLMLGGLVLGRRWNDAVLGRAGAPDLPELRLDDSRHLAGLCALGFPLAAPDRRICHWSTYLREGAFPLYRALTGPQGAALHAEVTQAIGKPARPARAGWSLPLPWGANASS</sequence>
<evidence type="ECO:0008006" key="8">
    <source>
        <dbReference type="Google" id="ProtNLM"/>
    </source>
</evidence>
<name>A0A1X6YZF9_9RHOB</name>
<dbReference type="InterPro" id="IPR007941">
    <property type="entry name" value="DUF726"/>
</dbReference>
<gene>
    <name evidence="6" type="ORF">PSM7751_01527</name>
</gene>
<evidence type="ECO:0000256" key="5">
    <source>
        <dbReference type="SAM" id="MobiDB-lite"/>
    </source>
</evidence>
<comment type="subcellular location">
    <subcellularLocation>
        <location evidence="1">Membrane</location>
        <topology evidence="1">Multi-pass membrane protein</topology>
    </subcellularLocation>
</comment>
<accession>A0A1X6YZF9</accession>
<dbReference type="Pfam" id="PF05277">
    <property type="entry name" value="DUF726"/>
    <property type="match status" value="1"/>
</dbReference>
<dbReference type="AlphaFoldDB" id="A0A1X6YZF9"/>
<feature type="compositionally biased region" description="Polar residues" evidence="5">
    <location>
        <begin position="1"/>
        <end position="14"/>
    </location>
</feature>
<evidence type="ECO:0000313" key="6">
    <source>
        <dbReference type="EMBL" id="SLN35901.1"/>
    </source>
</evidence>
<keyword evidence="3" id="KW-1133">Transmembrane helix</keyword>
<organism evidence="6 7">
    <name type="scientific">Pseudooceanicola marinus</name>
    <dbReference type="NCBI Taxonomy" id="396013"/>
    <lineage>
        <taxon>Bacteria</taxon>
        <taxon>Pseudomonadati</taxon>
        <taxon>Pseudomonadota</taxon>
        <taxon>Alphaproteobacteria</taxon>
        <taxon>Rhodobacterales</taxon>
        <taxon>Paracoccaceae</taxon>
        <taxon>Pseudooceanicola</taxon>
    </lineage>
</organism>
<dbReference type="SUPFAM" id="SSF53474">
    <property type="entry name" value="alpha/beta-Hydrolases"/>
    <property type="match status" value="1"/>
</dbReference>
<evidence type="ECO:0000256" key="2">
    <source>
        <dbReference type="ARBA" id="ARBA00022692"/>
    </source>
</evidence>
<protein>
    <recommendedName>
        <fullName evidence="8">Alpha/beta hydrolase family protein</fullName>
    </recommendedName>
</protein>
<evidence type="ECO:0000256" key="3">
    <source>
        <dbReference type="ARBA" id="ARBA00022989"/>
    </source>
</evidence>
<evidence type="ECO:0000256" key="4">
    <source>
        <dbReference type="ARBA" id="ARBA00023136"/>
    </source>
</evidence>
<dbReference type="EMBL" id="FWFN01000003">
    <property type="protein sequence ID" value="SLN35901.1"/>
    <property type="molecule type" value="Genomic_DNA"/>
</dbReference>
<dbReference type="Proteomes" id="UP000193963">
    <property type="component" value="Unassembled WGS sequence"/>
</dbReference>
<dbReference type="Gene3D" id="3.40.50.1820">
    <property type="entry name" value="alpha/beta hydrolase"/>
    <property type="match status" value="1"/>
</dbReference>
<evidence type="ECO:0000256" key="1">
    <source>
        <dbReference type="ARBA" id="ARBA00004141"/>
    </source>
</evidence>
<reference evidence="7" key="1">
    <citation type="submission" date="2017-03" db="EMBL/GenBank/DDBJ databases">
        <authorList>
            <person name="Rodrigo-Torres L."/>
            <person name="Arahal R.D."/>
            <person name="Lucena T."/>
        </authorList>
    </citation>
    <scope>NUCLEOTIDE SEQUENCE [LARGE SCALE GENOMIC DNA]</scope>
    <source>
        <strain evidence="7">CECT 7751</strain>
    </source>
</reference>
<dbReference type="GO" id="GO:0016020">
    <property type="term" value="C:membrane"/>
    <property type="evidence" value="ECO:0007669"/>
    <property type="project" value="UniProtKB-SubCell"/>
</dbReference>
<feature type="region of interest" description="Disordered" evidence="5">
    <location>
        <begin position="1"/>
        <end position="25"/>
    </location>
</feature>
<keyword evidence="4" id="KW-0472">Membrane</keyword>
<evidence type="ECO:0000313" key="7">
    <source>
        <dbReference type="Proteomes" id="UP000193963"/>
    </source>
</evidence>
<keyword evidence="2" id="KW-0812">Transmembrane</keyword>
<proteinExistence type="predicted"/>